<feature type="transmembrane region" description="Helical" evidence="2">
    <location>
        <begin position="69"/>
        <end position="96"/>
    </location>
</feature>
<proteinExistence type="predicted"/>
<feature type="transmembrane region" description="Helical" evidence="2">
    <location>
        <begin position="138"/>
        <end position="159"/>
    </location>
</feature>
<protein>
    <submittedName>
        <fullName evidence="3">Uncharacterized protein</fullName>
    </submittedName>
</protein>
<reference evidence="4" key="1">
    <citation type="journal article" date="2023" name="Commun. Biol.">
        <title>Genome analysis of Parmales, the sister group of diatoms, reveals the evolutionary specialization of diatoms from phago-mixotrophs to photoautotrophs.</title>
        <authorList>
            <person name="Ban H."/>
            <person name="Sato S."/>
            <person name="Yoshikawa S."/>
            <person name="Yamada K."/>
            <person name="Nakamura Y."/>
            <person name="Ichinomiya M."/>
            <person name="Sato N."/>
            <person name="Blanc-Mathieu R."/>
            <person name="Endo H."/>
            <person name="Kuwata A."/>
            <person name="Ogata H."/>
        </authorList>
    </citation>
    <scope>NUCLEOTIDE SEQUENCE [LARGE SCALE GENOMIC DNA]</scope>
    <source>
        <strain evidence="4">NIES 3700</strain>
    </source>
</reference>
<sequence>MSNTQQAVTPPSPYPSVVGAERAPQDPGKVYEATQSPRLVHWYIICAASLVVFASVINTNIANNSIQSYTIAAGSVSFGLSLIAILCHIIPVLAGWAVGKAVAPLKEFWVLAFLAIWWIVAVALITQSGGISGDSLNLYYSSWLAGIITFIALNSWFVSRGSLSAKDFVNTSPTLVAWYFMFLASAVVMGSASNEYDHNQIASSNSNQKSDYIYAISIGTIGCFLSLLVILSNFQVNFISRFLIPGGFFELFLAFCLVGLYVTAVIILTRANGIANETGNLYYSIWVCFFGTFWLIAKWRRKAETTPQSVTNDHNIDGDNLEDL</sequence>
<dbReference type="EMBL" id="BRXW01000141">
    <property type="protein sequence ID" value="GMI09799.1"/>
    <property type="molecule type" value="Genomic_DNA"/>
</dbReference>
<keyword evidence="2" id="KW-0472">Membrane</keyword>
<dbReference type="AlphaFoldDB" id="A0A9W7KSB7"/>
<feature type="transmembrane region" description="Helical" evidence="2">
    <location>
        <begin position="108"/>
        <end position="126"/>
    </location>
</feature>
<evidence type="ECO:0000313" key="4">
    <source>
        <dbReference type="Proteomes" id="UP001165122"/>
    </source>
</evidence>
<feature type="region of interest" description="Disordered" evidence="1">
    <location>
        <begin position="1"/>
        <end position="24"/>
    </location>
</feature>
<gene>
    <name evidence="3" type="ORF">TrLO_g407</name>
</gene>
<keyword evidence="2" id="KW-1133">Transmembrane helix</keyword>
<keyword evidence="4" id="KW-1185">Reference proteome</keyword>
<keyword evidence="2" id="KW-0812">Transmembrane</keyword>
<name>A0A9W7KSB7_9STRA</name>
<comment type="caution">
    <text evidence="3">The sequence shown here is derived from an EMBL/GenBank/DDBJ whole genome shotgun (WGS) entry which is preliminary data.</text>
</comment>
<organism evidence="3 4">
    <name type="scientific">Triparma laevis f. longispina</name>
    <dbReference type="NCBI Taxonomy" id="1714387"/>
    <lineage>
        <taxon>Eukaryota</taxon>
        <taxon>Sar</taxon>
        <taxon>Stramenopiles</taxon>
        <taxon>Ochrophyta</taxon>
        <taxon>Bolidophyceae</taxon>
        <taxon>Parmales</taxon>
        <taxon>Triparmaceae</taxon>
        <taxon>Triparma</taxon>
    </lineage>
</organism>
<dbReference type="OrthoDB" id="194198at2759"/>
<feature type="transmembrane region" description="Helical" evidence="2">
    <location>
        <begin position="212"/>
        <end position="231"/>
    </location>
</feature>
<feature type="transmembrane region" description="Helical" evidence="2">
    <location>
        <begin position="171"/>
        <end position="192"/>
    </location>
</feature>
<feature type="transmembrane region" description="Helical" evidence="2">
    <location>
        <begin position="39"/>
        <end position="57"/>
    </location>
</feature>
<evidence type="ECO:0000256" key="1">
    <source>
        <dbReference type="SAM" id="MobiDB-lite"/>
    </source>
</evidence>
<feature type="transmembrane region" description="Helical" evidence="2">
    <location>
        <begin position="243"/>
        <end position="268"/>
    </location>
</feature>
<evidence type="ECO:0000313" key="3">
    <source>
        <dbReference type="EMBL" id="GMI09799.1"/>
    </source>
</evidence>
<accession>A0A9W7KSB7</accession>
<feature type="transmembrane region" description="Helical" evidence="2">
    <location>
        <begin position="280"/>
        <end position="297"/>
    </location>
</feature>
<dbReference type="Proteomes" id="UP001165122">
    <property type="component" value="Unassembled WGS sequence"/>
</dbReference>
<evidence type="ECO:0000256" key="2">
    <source>
        <dbReference type="SAM" id="Phobius"/>
    </source>
</evidence>